<comment type="caution">
    <text evidence="1">The sequence shown here is derived from an EMBL/GenBank/DDBJ whole genome shotgun (WGS) entry which is preliminary data.</text>
</comment>
<name>A0A3M7RV29_BRAPC</name>
<organism evidence="1 2">
    <name type="scientific">Brachionus plicatilis</name>
    <name type="common">Marine rotifer</name>
    <name type="synonym">Brachionus muelleri</name>
    <dbReference type="NCBI Taxonomy" id="10195"/>
    <lineage>
        <taxon>Eukaryota</taxon>
        <taxon>Metazoa</taxon>
        <taxon>Spiralia</taxon>
        <taxon>Gnathifera</taxon>
        <taxon>Rotifera</taxon>
        <taxon>Eurotatoria</taxon>
        <taxon>Monogononta</taxon>
        <taxon>Pseudotrocha</taxon>
        <taxon>Ploima</taxon>
        <taxon>Brachionidae</taxon>
        <taxon>Brachionus</taxon>
    </lineage>
</organism>
<protein>
    <submittedName>
        <fullName evidence="1">Uncharacterized protein</fullName>
    </submittedName>
</protein>
<accession>A0A3M7RV29</accession>
<dbReference type="AlphaFoldDB" id="A0A3M7RV29"/>
<dbReference type="EMBL" id="REGN01002552">
    <property type="protein sequence ID" value="RNA27376.1"/>
    <property type="molecule type" value="Genomic_DNA"/>
</dbReference>
<keyword evidence="2" id="KW-1185">Reference proteome</keyword>
<evidence type="ECO:0000313" key="2">
    <source>
        <dbReference type="Proteomes" id="UP000276133"/>
    </source>
</evidence>
<proteinExistence type="predicted"/>
<gene>
    <name evidence="1" type="ORF">BpHYR1_003528</name>
</gene>
<dbReference type="Proteomes" id="UP000276133">
    <property type="component" value="Unassembled WGS sequence"/>
</dbReference>
<evidence type="ECO:0000313" key="1">
    <source>
        <dbReference type="EMBL" id="RNA27376.1"/>
    </source>
</evidence>
<sequence length="74" mass="8726">MALKRFTGFGYKNRSVYRWLDVLEKDKIFKRKKESGRPAKIAAKLMVAKLRAYFNHKSGQHFYLGEYVAKEVVI</sequence>
<reference evidence="1 2" key="1">
    <citation type="journal article" date="2018" name="Sci. Rep.">
        <title>Genomic signatures of local adaptation to the degree of environmental predictability in rotifers.</title>
        <authorList>
            <person name="Franch-Gras L."/>
            <person name="Hahn C."/>
            <person name="Garcia-Roger E.M."/>
            <person name="Carmona M.J."/>
            <person name="Serra M."/>
            <person name="Gomez A."/>
        </authorList>
    </citation>
    <scope>NUCLEOTIDE SEQUENCE [LARGE SCALE GENOMIC DNA]</scope>
    <source>
        <strain evidence="1">HYR1</strain>
    </source>
</reference>